<organism evidence="2 3">
    <name type="scientific">Crepidotus variabilis</name>
    <dbReference type="NCBI Taxonomy" id="179855"/>
    <lineage>
        <taxon>Eukaryota</taxon>
        <taxon>Fungi</taxon>
        <taxon>Dikarya</taxon>
        <taxon>Basidiomycota</taxon>
        <taxon>Agaricomycotina</taxon>
        <taxon>Agaricomycetes</taxon>
        <taxon>Agaricomycetidae</taxon>
        <taxon>Agaricales</taxon>
        <taxon>Agaricineae</taxon>
        <taxon>Crepidotaceae</taxon>
        <taxon>Crepidotus</taxon>
    </lineage>
</organism>
<proteinExistence type="predicted"/>
<keyword evidence="3" id="KW-1185">Reference proteome</keyword>
<dbReference type="EMBL" id="MU157830">
    <property type="protein sequence ID" value="KAF9532743.1"/>
    <property type="molecule type" value="Genomic_DNA"/>
</dbReference>
<name>A0A9P6JU98_9AGAR</name>
<dbReference type="AlphaFoldDB" id="A0A9P6JU98"/>
<dbReference type="Proteomes" id="UP000807306">
    <property type="component" value="Unassembled WGS sequence"/>
</dbReference>
<accession>A0A9P6JU98</accession>
<sequence>MDYALLPFHGHGFIAICGVGQTRRERLSLIIRSRFAINIHHSSLDGLVDTNTAELMALVMESAESSKFVNVDEMGTNPDTELRPHTVTVKREGHLNWERLAGMEEVQGGTESSSPKDQVDEPGPPLVPVILHHGEGDESLDDGESSVTKFVDHKENFREARAAT</sequence>
<gene>
    <name evidence="2" type="ORF">CPB83DRAFT_832385</name>
</gene>
<feature type="region of interest" description="Disordered" evidence="1">
    <location>
        <begin position="103"/>
        <end position="144"/>
    </location>
</feature>
<protein>
    <submittedName>
        <fullName evidence="2">Uncharacterized protein</fullName>
    </submittedName>
</protein>
<reference evidence="2" key="1">
    <citation type="submission" date="2020-11" db="EMBL/GenBank/DDBJ databases">
        <authorList>
            <consortium name="DOE Joint Genome Institute"/>
            <person name="Ahrendt S."/>
            <person name="Riley R."/>
            <person name="Andreopoulos W."/>
            <person name="Labutti K."/>
            <person name="Pangilinan J."/>
            <person name="Ruiz-Duenas F.J."/>
            <person name="Barrasa J.M."/>
            <person name="Sanchez-Garcia M."/>
            <person name="Camarero S."/>
            <person name="Miyauchi S."/>
            <person name="Serrano A."/>
            <person name="Linde D."/>
            <person name="Babiker R."/>
            <person name="Drula E."/>
            <person name="Ayuso-Fernandez I."/>
            <person name="Pacheco R."/>
            <person name="Padilla G."/>
            <person name="Ferreira P."/>
            <person name="Barriuso J."/>
            <person name="Kellner H."/>
            <person name="Castanera R."/>
            <person name="Alfaro M."/>
            <person name="Ramirez L."/>
            <person name="Pisabarro A.G."/>
            <person name="Kuo A."/>
            <person name="Tritt A."/>
            <person name="Lipzen A."/>
            <person name="He G."/>
            <person name="Yan M."/>
            <person name="Ng V."/>
            <person name="Cullen D."/>
            <person name="Martin F."/>
            <person name="Rosso M.-N."/>
            <person name="Henrissat B."/>
            <person name="Hibbett D."/>
            <person name="Martinez A.T."/>
            <person name="Grigoriev I.V."/>
        </authorList>
    </citation>
    <scope>NUCLEOTIDE SEQUENCE</scope>
    <source>
        <strain evidence="2">CBS 506.95</strain>
    </source>
</reference>
<evidence type="ECO:0000256" key="1">
    <source>
        <dbReference type="SAM" id="MobiDB-lite"/>
    </source>
</evidence>
<evidence type="ECO:0000313" key="3">
    <source>
        <dbReference type="Proteomes" id="UP000807306"/>
    </source>
</evidence>
<evidence type="ECO:0000313" key="2">
    <source>
        <dbReference type="EMBL" id="KAF9532743.1"/>
    </source>
</evidence>
<comment type="caution">
    <text evidence="2">The sequence shown here is derived from an EMBL/GenBank/DDBJ whole genome shotgun (WGS) entry which is preliminary data.</text>
</comment>